<dbReference type="AlphaFoldDB" id="A0AAV4WBM0"/>
<proteinExistence type="predicted"/>
<reference evidence="1 2" key="1">
    <citation type="submission" date="2021-06" db="EMBL/GenBank/DDBJ databases">
        <title>Caerostris darwini draft genome.</title>
        <authorList>
            <person name="Kono N."/>
            <person name="Arakawa K."/>
        </authorList>
    </citation>
    <scope>NUCLEOTIDE SEQUENCE [LARGE SCALE GENOMIC DNA]</scope>
</reference>
<organism evidence="1 2">
    <name type="scientific">Caerostris darwini</name>
    <dbReference type="NCBI Taxonomy" id="1538125"/>
    <lineage>
        <taxon>Eukaryota</taxon>
        <taxon>Metazoa</taxon>
        <taxon>Ecdysozoa</taxon>
        <taxon>Arthropoda</taxon>
        <taxon>Chelicerata</taxon>
        <taxon>Arachnida</taxon>
        <taxon>Araneae</taxon>
        <taxon>Araneomorphae</taxon>
        <taxon>Entelegynae</taxon>
        <taxon>Araneoidea</taxon>
        <taxon>Araneidae</taxon>
        <taxon>Caerostris</taxon>
    </lineage>
</organism>
<dbReference type="Proteomes" id="UP001054837">
    <property type="component" value="Unassembled WGS sequence"/>
</dbReference>
<evidence type="ECO:0000313" key="1">
    <source>
        <dbReference type="EMBL" id="GIY79584.1"/>
    </source>
</evidence>
<evidence type="ECO:0000313" key="2">
    <source>
        <dbReference type="Proteomes" id="UP001054837"/>
    </source>
</evidence>
<name>A0AAV4WBM0_9ARAC</name>
<protein>
    <submittedName>
        <fullName evidence="1">Uncharacterized protein</fullName>
    </submittedName>
</protein>
<keyword evidence="2" id="KW-1185">Reference proteome</keyword>
<dbReference type="EMBL" id="BPLQ01014423">
    <property type="protein sequence ID" value="GIY79584.1"/>
    <property type="molecule type" value="Genomic_DNA"/>
</dbReference>
<sequence>MRGGGLSEIVPCVFQKHLWKTDSYIRNKRNLRAFWKHGLRGAGDHKTDFYRITAGVSILMDARSDDEFDALSAQVGHLFCDRPGLLGTT</sequence>
<comment type="caution">
    <text evidence="1">The sequence shown here is derived from an EMBL/GenBank/DDBJ whole genome shotgun (WGS) entry which is preliminary data.</text>
</comment>
<gene>
    <name evidence="1" type="ORF">CDAR_614211</name>
</gene>
<accession>A0AAV4WBM0</accession>